<proteinExistence type="predicted"/>
<dbReference type="RefSeq" id="WP_311547580.1">
    <property type="nucleotide sequence ID" value="NZ_JAVREK010000035.1"/>
</dbReference>
<organism evidence="1 2">
    <name type="scientific">Streptomonospora wellingtoniae</name>
    <dbReference type="NCBI Taxonomy" id="3075544"/>
    <lineage>
        <taxon>Bacteria</taxon>
        <taxon>Bacillati</taxon>
        <taxon>Actinomycetota</taxon>
        <taxon>Actinomycetes</taxon>
        <taxon>Streptosporangiales</taxon>
        <taxon>Nocardiopsidaceae</taxon>
        <taxon>Streptomonospora</taxon>
    </lineage>
</organism>
<reference evidence="2" key="1">
    <citation type="submission" date="2023-07" db="EMBL/GenBank/DDBJ databases">
        <title>30 novel species of actinomycetes from the DSMZ collection.</title>
        <authorList>
            <person name="Nouioui I."/>
        </authorList>
    </citation>
    <scope>NUCLEOTIDE SEQUENCE [LARGE SCALE GENOMIC DNA]</scope>
    <source>
        <strain evidence="2">DSM 45055</strain>
    </source>
</reference>
<keyword evidence="2" id="KW-1185">Reference proteome</keyword>
<sequence length="111" mass="11006">MATITAQSVPVAGLDAVTWTAAAPGGDETPTGRGLVLLVSNTDAAPHTLTITTPGTVEGIAIADVDRTVAADAVAIVPLGEVYRAPATGRASVAYDDATGVEVAVVQLPRG</sequence>
<protein>
    <submittedName>
        <fullName evidence="1">Uncharacterized protein</fullName>
    </submittedName>
</protein>
<comment type="caution">
    <text evidence="1">The sequence shown here is derived from an EMBL/GenBank/DDBJ whole genome shotgun (WGS) entry which is preliminary data.</text>
</comment>
<dbReference type="EMBL" id="JAVREK010000035">
    <property type="protein sequence ID" value="MDT0305065.1"/>
    <property type="molecule type" value="Genomic_DNA"/>
</dbReference>
<accession>A0ABU2L0I4</accession>
<dbReference type="Proteomes" id="UP001183226">
    <property type="component" value="Unassembled WGS sequence"/>
</dbReference>
<evidence type="ECO:0000313" key="1">
    <source>
        <dbReference type="EMBL" id="MDT0305065.1"/>
    </source>
</evidence>
<evidence type="ECO:0000313" key="2">
    <source>
        <dbReference type="Proteomes" id="UP001183226"/>
    </source>
</evidence>
<name>A0ABU2L0I4_9ACTN</name>
<gene>
    <name evidence="1" type="ORF">RM446_23325</name>
</gene>